<evidence type="ECO:0000313" key="2">
    <source>
        <dbReference type="Proteomes" id="UP000007093"/>
    </source>
</evidence>
<gene>
    <name evidence="1" type="ordered locus">Acin_0793</name>
</gene>
<dbReference type="KEGG" id="ain:Acin_0793"/>
<name>G4Q543_ACIIR</name>
<dbReference type="PATRIC" id="fig|568816.4.peg.767"/>
<protein>
    <submittedName>
        <fullName evidence="1">Uncharacterized protein</fullName>
    </submittedName>
</protein>
<dbReference type="InParanoid" id="G4Q543"/>
<organism evidence="1 2">
    <name type="scientific">Acidaminococcus intestini (strain RyC-MR95)</name>
    <dbReference type="NCBI Taxonomy" id="568816"/>
    <lineage>
        <taxon>Bacteria</taxon>
        <taxon>Bacillati</taxon>
        <taxon>Bacillota</taxon>
        <taxon>Negativicutes</taxon>
        <taxon>Acidaminococcales</taxon>
        <taxon>Acidaminococcaceae</taxon>
        <taxon>Acidaminococcus</taxon>
    </lineage>
</organism>
<sequence length="40" mass="4854">MELCIWQQGSFTPYRLPHKRLHYTKDKELCKKRFSALAKT</sequence>
<proteinExistence type="predicted"/>
<dbReference type="EMBL" id="CP003058">
    <property type="protein sequence ID" value="AEQ22025.1"/>
    <property type="molecule type" value="Genomic_DNA"/>
</dbReference>
<dbReference type="Proteomes" id="UP000007093">
    <property type="component" value="Chromosome"/>
</dbReference>
<reference evidence="1 2" key="1">
    <citation type="journal article" date="2011" name="J. Bacteriol.">
        <title>Complete genome sequence of Acidaminococcus intestini RYC-MR95, a Gram-negative bacterium from the phylum Firmicutes.</title>
        <authorList>
            <person name="D'Auria G."/>
            <person name="Galan J.C."/>
            <person name="Rodriguez-Alcayna M."/>
            <person name="Moya A."/>
            <person name="Baquero F."/>
            <person name="Latorre A."/>
        </authorList>
    </citation>
    <scope>NUCLEOTIDE SEQUENCE [LARGE SCALE GENOMIC DNA]</scope>
    <source>
        <strain evidence="1 2">RyC-MR95</strain>
    </source>
</reference>
<accession>G4Q543</accession>
<dbReference type="STRING" id="568816.Acin_0793"/>
<dbReference type="HOGENOM" id="CLU_3283346_0_0_9"/>
<dbReference type="AlphaFoldDB" id="G4Q543"/>
<keyword evidence="2" id="KW-1185">Reference proteome</keyword>
<evidence type="ECO:0000313" key="1">
    <source>
        <dbReference type="EMBL" id="AEQ22025.1"/>
    </source>
</evidence>